<feature type="binding site" evidence="12">
    <location>
        <position position="255"/>
    </location>
    <ligand>
        <name>Zn(2+)</name>
        <dbReference type="ChEBI" id="CHEBI:29105"/>
        <label>2</label>
    </ligand>
</feature>
<name>A0A2R6T9S3_9ARCH</name>
<keyword evidence="10 12" id="KW-0238">DNA-binding</keyword>
<evidence type="ECO:0000256" key="12">
    <source>
        <dbReference type="HAMAP-Rule" id="MF_00870"/>
    </source>
</evidence>
<feature type="binding site" evidence="12">
    <location>
        <position position="252"/>
    </location>
    <ligand>
        <name>Zn(2+)</name>
        <dbReference type="ChEBI" id="CHEBI:29105"/>
        <label>1</label>
    </ligand>
</feature>
<keyword evidence="5 12" id="KW-0378">Hydrolase</keyword>
<sequence>MQKKQQQQADQSSQNIMATILTSIPKDANVTKIDYEGPRIALYTDKPRFLMENNEIISNLVNQIKKRIVIRTDEKIRKSEEDARKILDALVPDDAGLEATFFDTATGEVSIEVKRPWLCQRNAEEFNHTEVTEQTGWRLRIRKSTTKPSNTIKSINYQLKISSADRAKQLKSVGEEIFRPRLVQKSEVSLLTLGGFGQVGRSCMLLTTPDSKVLIDCGVNPGARTPSEAYPRLDWANISLDELDAIVIGHAHLDHTGFLPVLTKYGYRGPIYCTEPTLPMMNLIQLDAIKVAGAQGRTPMYAERDVHQIMKQTIGLSYGTVTDISPDIKLVLANAGHILGSASCHFHIGNGDHNFVYSGDIKYGKSMLLESADTRFPRVETLLVESTYGAKEDIQPTREEVEGAFIKSVNEILKGGGKVLIPIPAVGRAQELMMVIDKYMKSGQLIESPVFMEGMIQEATAIHEAHPEYLERSLKQKILETDDNPFDSEYFTNIEHADGRDEPLREDTPCIVIATSGMLEGGPVLEYFRNFAPNPKNKILFVSYQVNGTLGRRVMDGARQVTIMGRDGKVEVVTINCGTEKLEGFSGHSDYNQLMSYVQRLRPKLRRVLVNHGERRKSQNLSSAINRMYRVTTHYPQVQEAIKLF</sequence>
<feature type="binding site" evidence="12">
    <location>
        <position position="360"/>
    </location>
    <ligand>
        <name>Zn(2+)</name>
        <dbReference type="ChEBI" id="CHEBI:29105"/>
        <label>2</label>
    </ligand>
</feature>
<evidence type="ECO:0000256" key="5">
    <source>
        <dbReference type="ARBA" id="ARBA00022801"/>
    </source>
</evidence>
<dbReference type="GO" id="GO:0004532">
    <property type="term" value="F:RNA exonuclease activity"/>
    <property type="evidence" value="ECO:0007669"/>
    <property type="project" value="UniProtKB-UniRule"/>
</dbReference>
<comment type="subunit">
    <text evidence="12">Homodimer. Interacts with RNA polymerase (RNAP), interacts with the Spt4-Spt5 complex.</text>
</comment>
<dbReference type="Gene3D" id="3.40.50.10890">
    <property type="match status" value="1"/>
</dbReference>
<dbReference type="InterPro" id="IPR036866">
    <property type="entry name" value="RibonucZ/Hydroxyglut_hydro"/>
</dbReference>
<feature type="binding site" evidence="12">
    <location>
        <position position="612"/>
    </location>
    <ligand>
        <name>Zn(2+)</name>
        <dbReference type="ChEBI" id="CHEBI:29105"/>
        <label>2</label>
    </ligand>
</feature>
<dbReference type="EC" id="3.1.-.-" evidence="12"/>
<feature type="domain" description="Beta-Casp" evidence="14">
    <location>
        <begin position="429"/>
        <end position="554"/>
    </location>
</feature>
<feature type="region of interest" description="KHa" evidence="12">
    <location>
        <begin position="10"/>
        <end position="77"/>
    </location>
</feature>
<keyword evidence="9 12" id="KW-0805">Transcription regulation</keyword>
<evidence type="ECO:0000256" key="4">
    <source>
        <dbReference type="ARBA" id="ARBA00022759"/>
    </source>
</evidence>
<evidence type="ECO:0000256" key="6">
    <source>
        <dbReference type="ARBA" id="ARBA00022833"/>
    </source>
</evidence>
<comment type="similarity">
    <text evidence="12">Belongs to the metallo-beta-lactamase superfamily. RNA-metabolizing metallo-beta-lactamase-like family. FttA subfamily.</text>
</comment>
<evidence type="ECO:0000259" key="13">
    <source>
        <dbReference type="SMART" id="SM00849"/>
    </source>
</evidence>
<proteinExistence type="inferred from homology"/>
<dbReference type="AlphaFoldDB" id="A0A2R6T9S3"/>
<dbReference type="InterPro" id="IPR050698">
    <property type="entry name" value="MBL"/>
</dbReference>
<feature type="binding site" evidence="12">
    <location>
        <position position="360"/>
    </location>
    <ligand>
        <name>Zn(2+)</name>
        <dbReference type="ChEBI" id="CHEBI:29105"/>
        <label>1</label>
    </ligand>
</feature>
<dbReference type="SMART" id="SM01027">
    <property type="entry name" value="Beta-Casp"/>
    <property type="match status" value="1"/>
</dbReference>
<dbReference type="GO" id="GO:0006353">
    <property type="term" value="P:DNA-templated transcription termination"/>
    <property type="evidence" value="ECO:0007669"/>
    <property type="project" value="UniProtKB-UniRule"/>
</dbReference>
<evidence type="ECO:0000256" key="3">
    <source>
        <dbReference type="ARBA" id="ARBA00022723"/>
    </source>
</evidence>
<dbReference type="GO" id="GO:0003723">
    <property type="term" value="F:RNA binding"/>
    <property type="evidence" value="ECO:0007669"/>
    <property type="project" value="UniProtKB-UniRule"/>
</dbReference>
<dbReference type="Gene3D" id="3.30.300.20">
    <property type="match status" value="1"/>
</dbReference>
<evidence type="ECO:0000256" key="8">
    <source>
        <dbReference type="ARBA" id="ARBA00022884"/>
    </source>
</evidence>
<feature type="domain" description="Metallo-beta-lactamase" evidence="13">
    <location>
        <begin position="200"/>
        <end position="391"/>
    </location>
</feature>
<evidence type="ECO:0000256" key="10">
    <source>
        <dbReference type="ARBA" id="ARBA00023125"/>
    </source>
</evidence>
<keyword evidence="1 12" id="KW-0806">Transcription termination</keyword>
<dbReference type="SMART" id="SM00849">
    <property type="entry name" value="Lactamase_B"/>
    <property type="match status" value="1"/>
</dbReference>
<dbReference type="GO" id="GO:0003677">
    <property type="term" value="F:DNA binding"/>
    <property type="evidence" value="ECO:0007669"/>
    <property type="project" value="UniProtKB-KW"/>
</dbReference>
<gene>
    <name evidence="12" type="primary">fttA</name>
    <name evidence="15" type="ORF">A7X95_04795</name>
</gene>
<keyword evidence="3 12" id="KW-0479">Metal-binding</keyword>
<keyword evidence="7 12" id="KW-0269">Exonuclease</keyword>
<evidence type="ECO:0000313" key="15">
    <source>
        <dbReference type="EMBL" id="PTL87233.1"/>
    </source>
</evidence>
<feature type="binding site" evidence="12">
    <location>
        <position position="250"/>
    </location>
    <ligand>
        <name>Zn(2+)</name>
        <dbReference type="ChEBI" id="CHEBI:29105"/>
        <label>1</label>
    </ligand>
</feature>
<dbReference type="CDD" id="cd22532">
    <property type="entry name" value="KH-II_CPSF_arch_rpt1"/>
    <property type="match status" value="1"/>
</dbReference>
<dbReference type="Pfam" id="PF07521">
    <property type="entry name" value="RMMBL"/>
    <property type="match status" value="1"/>
</dbReference>
<evidence type="ECO:0000256" key="7">
    <source>
        <dbReference type="ARBA" id="ARBA00022839"/>
    </source>
</evidence>
<reference evidence="15 16" key="1">
    <citation type="submission" date="2018-04" db="EMBL/GenBank/DDBJ databases">
        <title>Transcriptomics of ammonia oxidizing archaea.</title>
        <authorList>
            <person name="Carini P."/>
        </authorList>
    </citation>
    <scope>NUCLEOTIDE SEQUENCE [LARGE SCALE GENOMIC DNA]</scope>
    <source>
        <strain evidence="15 16">U25</strain>
    </source>
</reference>
<evidence type="ECO:0000256" key="2">
    <source>
        <dbReference type="ARBA" id="ARBA00022722"/>
    </source>
</evidence>
<comment type="cofactor">
    <cofactor evidence="12">
        <name>Zn(2+)</name>
        <dbReference type="ChEBI" id="CHEBI:29105"/>
    </cofactor>
    <text evidence="12">Binds 2 Zn(2+) ions, which are required for nuclease activity.</text>
</comment>
<dbReference type="Gene3D" id="3.60.15.10">
    <property type="entry name" value="Ribonuclease Z/Hydroxyacylglutathione hydrolase-like"/>
    <property type="match status" value="1"/>
</dbReference>
<dbReference type="Pfam" id="PF17214">
    <property type="entry name" value="KH_TffA"/>
    <property type="match status" value="1"/>
</dbReference>
<evidence type="ECO:0000256" key="11">
    <source>
        <dbReference type="ARBA" id="ARBA00023163"/>
    </source>
</evidence>
<dbReference type="InterPro" id="IPR015946">
    <property type="entry name" value="KH_dom-like_a/b"/>
</dbReference>
<dbReference type="InterPro" id="IPR011108">
    <property type="entry name" value="RMMBL"/>
</dbReference>
<keyword evidence="4 12" id="KW-0255">Endonuclease</keyword>
<comment type="caution">
    <text evidence="15">The sequence shown here is derived from an EMBL/GenBank/DDBJ whole genome shotgun (WGS) entry which is preliminary data.</text>
</comment>
<keyword evidence="16" id="KW-1185">Reference proteome</keyword>
<comment type="function">
    <text evidence="12">Terminates transcription on the whole genome. Termination is linked to FttA-mediated RNA cleavage and does not require NTP hydrolysis. Cleaves endonucleolytically at the RNA exit channel of RNA polymerase (RNAP); the 5'-3' exonuclease activity of this protein degrades the nascent RNA released from RNAP.</text>
</comment>
<dbReference type="InterPro" id="IPR033769">
    <property type="entry name" value="TffA_KH"/>
</dbReference>
<keyword evidence="6 12" id="KW-0862">Zinc</keyword>
<comment type="caution">
    <text evidence="12">Lacks conserved residue(s) required for the propagation of feature annotation.</text>
</comment>
<dbReference type="InterPro" id="IPR001279">
    <property type="entry name" value="Metallo-B-lactamas"/>
</dbReference>
<feature type="binding site" evidence="12">
    <location>
        <position position="337"/>
    </location>
    <ligand>
        <name>Zn(2+)</name>
        <dbReference type="ChEBI" id="CHEBI:29105"/>
        <label>1</label>
    </ligand>
</feature>
<dbReference type="GO" id="GO:0008270">
    <property type="term" value="F:zinc ion binding"/>
    <property type="evidence" value="ECO:0007669"/>
    <property type="project" value="UniProtKB-UniRule"/>
</dbReference>
<dbReference type="InterPro" id="IPR022712">
    <property type="entry name" value="Beta_Casp"/>
</dbReference>
<dbReference type="GO" id="GO:0004521">
    <property type="term" value="F:RNA endonuclease activity"/>
    <property type="evidence" value="ECO:0007669"/>
    <property type="project" value="UniProtKB-UniRule"/>
</dbReference>
<dbReference type="PANTHER" id="PTHR11203:SF51">
    <property type="entry name" value="CLEAVAGE AND POLYADENYLATION SPECIFICITY FACTOR"/>
    <property type="match status" value="1"/>
</dbReference>
<dbReference type="SUPFAM" id="SSF56281">
    <property type="entry name" value="Metallo-hydrolase/oxidoreductase"/>
    <property type="match status" value="1"/>
</dbReference>
<evidence type="ECO:0000313" key="16">
    <source>
        <dbReference type="Proteomes" id="UP000241022"/>
    </source>
</evidence>
<dbReference type="CDD" id="cd16295">
    <property type="entry name" value="TTHA0252-CPSF-like_MBL-fold"/>
    <property type="match status" value="1"/>
</dbReference>
<dbReference type="HAMAP" id="MF_00870">
    <property type="entry name" value="FttA"/>
    <property type="match status" value="1"/>
</dbReference>
<dbReference type="PANTHER" id="PTHR11203">
    <property type="entry name" value="CLEAVAGE AND POLYADENYLATION SPECIFICITY FACTOR FAMILY MEMBER"/>
    <property type="match status" value="1"/>
</dbReference>
<dbReference type="RefSeq" id="WP_048106453.1">
    <property type="nucleotide sequence ID" value="NZ_CP007026.1"/>
</dbReference>
<evidence type="ECO:0000259" key="14">
    <source>
        <dbReference type="SMART" id="SM01027"/>
    </source>
</evidence>
<keyword evidence="2 12" id="KW-0540">Nuclease</keyword>
<dbReference type="NCBIfam" id="TIGR03675">
    <property type="entry name" value="arCOG00543"/>
    <property type="match status" value="1"/>
</dbReference>
<evidence type="ECO:0000256" key="9">
    <source>
        <dbReference type="ARBA" id="ARBA00023015"/>
    </source>
</evidence>
<feature type="region of interest" description="Metallo-beta-lactamase N-terminus" evidence="12">
    <location>
        <begin position="187"/>
        <end position="391"/>
    </location>
</feature>
<dbReference type="GeneID" id="24817306"/>
<keyword evidence="11" id="KW-0804">Transcription</keyword>
<dbReference type="InterPro" id="IPR019975">
    <property type="entry name" value="aCPSF1"/>
</dbReference>
<feature type="region of interest" description="Metallo-beta-lactamase C-terminus" evidence="12">
    <location>
        <begin position="587"/>
        <end position="645"/>
    </location>
</feature>
<protein>
    <recommendedName>
        <fullName evidence="12">Transcription termination factor FttA</fullName>
        <ecNumber evidence="12">3.1.-.-</ecNumber>
    </recommendedName>
</protein>
<accession>A0A2R6T9S3</accession>
<keyword evidence="8 12" id="KW-0694">RNA-binding</keyword>
<feature type="binding site" evidence="12">
    <location>
        <position position="254"/>
    </location>
    <ligand>
        <name>Zn(2+)</name>
        <dbReference type="ChEBI" id="CHEBI:29105"/>
        <label>2</label>
    </ligand>
</feature>
<dbReference type="Pfam" id="PF10996">
    <property type="entry name" value="Beta-Casp"/>
    <property type="match status" value="1"/>
</dbReference>
<dbReference type="Gene3D" id="3.30.300.230">
    <property type="match status" value="1"/>
</dbReference>
<dbReference type="OrthoDB" id="7155at2157"/>
<evidence type="ECO:0000256" key="1">
    <source>
        <dbReference type="ARBA" id="ARBA00022472"/>
    </source>
</evidence>
<organism evidence="15 16">
    <name type="scientific">Candidatus Nitrosopelagicus brevis</name>
    <dbReference type="NCBI Taxonomy" id="1410606"/>
    <lineage>
        <taxon>Archaea</taxon>
        <taxon>Nitrososphaerota</taxon>
    </lineage>
</organism>
<dbReference type="Pfam" id="PF00753">
    <property type="entry name" value="Lactamase_B"/>
    <property type="match status" value="1"/>
</dbReference>
<dbReference type="EMBL" id="LXWN01000002">
    <property type="protein sequence ID" value="PTL87233.1"/>
    <property type="molecule type" value="Genomic_DNA"/>
</dbReference>
<dbReference type="Proteomes" id="UP000241022">
    <property type="component" value="Unassembled WGS sequence"/>
</dbReference>